<evidence type="ECO:0000256" key="1">
    <source>
        <dbReference type="ARBA" id="ARBA00001946"/>
    </source>
</evidence>
<dbReference type="PANTHER" id="PTHR11839">
    <property type="entry name" value="UDP/ADP-SUGAR PYROPHOSPHATASE"/>
    <property type="match status" value="1"/>
</dbReference>
<dbReference type="FunFam" id="3.90.79.10:FF:000024">
    <property type="entry name" value="ADP-ribose pyrophosphatase"/>
    <property type="match status" value="1"/>
</dbReference>
<proteinExistence type="inferred from homology"/>
<evidence type="ECO:0000256" key="3">
    <source>
        <dbReference type="RuleBase" id="RU003476"/>
    </source>
</evidence>
<dbReference type="InterPro" id="IPR015797">
    <property type="entry name" value="NUDIX_hydrolase-like_dom_sf"/>
</dbReference>
<dbReference type="GO" id="GO:0005829">
    <property type="term" value="C:cytosol"/>
    <property type="evidence" value="ECO:0007669"/>
    <property type="project" value="TreeGrafter"/>
</dbReference>
<dbReference type="Proteomes" id="UP000070646">
    <property type="component" value="Unassembled WGS sequence"/>
</dbReference>
<dbReference type="PRINTS" id="PR00502">
    <property type="entry name" value="NUDIXFAMILY"/>
</dbReference>
<dbReference type="InterPro" id="IPR020084">
    <property type="entry name" value="NUDIX_hydrolase_CS"/>
</dbReference>
<comment type="similarity">
    <text evidence="3">Belongs to the Nudix hydrolase family.</text>
</comment>
<dbReference type="GO" id="GO:0016462">
    <property type="term" value="F:pyrophosphatase activity"/>
    <property type="evidence" value="ECO:0007669"/>
    <property type="project" value="UniProtKB-ARBA"/>
</dbReference>
<dbReference type="InterPro" id="IPR020476">
    <property type="entry name" value="Nudix_hydrolase"/>
</dbReference>
<dbReference type="PANTHER" id="PTHR11839:SF18">
    <property type="entry name" value="NUDIX HYDROLASE DOMAIN-CONTAINING PROTEIN"/>
    <property type="match status" value="1"/>
</dbReference>
<feature type="domain" description="Nudix hydrolase" evidence="4">
    <location>
        <begin position="49"/>
        <end position="177"/>
    </location>
</feature>
<evidence type="ECO:0000259" key="4">
    <source>
        <dbReference type="PROSITE" id="PS51462"/>
    </source>
</evidence>
<dbReference type="GO" id="GO:0006753">
    <property type="term" value="P:nucleoside phosphate metabolic process"/>
    <property type="evidence" value="ECO:0007669"/>
    <property type="project" value="TreeGrafter"/>
</dbReference>
<dbReference type="InterPro" id="IPR000086">
    <property type="entry name" value="NUDIX_hydrolase_dom"/>
</dbReference>
<dbReference type="CDD" id="cd03424">
    <property type="entry name" value="NUDIX_ADPRase_Nudt5_UGPPase_Nudt14"/>
    <property type="match status" value="1"/>
</dbReference>
<dbReference type="EMBL" id="LRPU01000078">
    <property type="protein sequence ID" value="KXA11838.1"/>
    <property type="molecule type" value="Genomic_DNA"/>
</dbReference>
<evidence type="ECO:0000256" key="2">
    <source>
        <dbReference type="ARBA" id="ARBA00022801"/>
    </source>
</evidence>
<dbReference type="GO" id="GO:0019693">
    <property type="term" value="P:ribose phosphate metabolic process"/>
    <property type="evidence" value="ECO:0007669"/>
    <property type="project" value="TreeGrafter"/>
</dbReference>
<dbReference type="SUPFAM" id="SSF55811">
    <property type="entry name" value="Nudix"/>
    <property type="match status" value="1"/>
</dbReference>
<organism evidence="5 6">
    <name type="scientific">Clostridium perfringens</name>
    <dbReference type="NCBI Taxonomy" id="1502"/>
    <lineage>
        <taxon>Bacteria</taxon>
        <taxon>Bacillati</taxon>
        <taxon>Bacillota</taxon>
        <taxon>Clostridia</taxon>
        <taxon>Eubacteriales</taxon>
        <taxon>Clostridiaceae</taxon>
        <taxon>Clostridium</taxon>
    </lineage>
</organism>
<dbReference type="PROSITE" id="PS51462">
    <property type="entry name" value="NUDIX"/>
    <property type="match status" value="1"/>
</dbReference>
<comment type="cofactor">
    <cofactor evidence="1">
        <name>Mg(2+)</name>
        <dbReference type="ChEBI" id="CHEBI:18420"/>
    </cofactor>
</comment>
<comment type="caution">
    <text evidence="5">The sequence shown here is derived from an EMBL/GenBank/DDBJ whole genome shotgun (WGS) entry which is preliminary data.</text>
</comment>
<protein>
    <submittedName>
        <fullName evidence="5">Hydrolase, NUDIX family</fullName>
    </submittedName>
</protein>
<sequence>MNLEFEVMDMDLYERTLSEESIFKCSFMELVKQKVKLPDGNEAERDIVKHSNGVCVIAFNEKGNILMVEQFRKPFNRVFLELPAGKVDKDEILEKAALRELKEETGYSANKITYLGEIEPSPGFCDEVVYLYKAHELKKGETNFDHDEFLNLKEYPLEEVKKMIIEGKITDAKTIACLFFYENIK</sequence>
<gene>
    <name evidence="5" type="ORF">HMPREF3222_01627</name>
</gene>
<accession>A0A133N6F0</accession>
<evidence type="ECO:0000313" key="5">
    <source>
        <dbReference type="EMBL" id="KXA11838.1"/>
    </source>
</evidence>
<dbReference type="PROSITE" id="PS00893">
    <property type="entry name" value="NUDIX_BOX"/>
    <property type="match status" value="1"/>
</dbReference>
<dbReference type="AlphaFoldDB" id="A0A133N6F0"/>
<dbReference type="Gene3D" id="3.90.79.10">
    <property type="entry name" value="Nucleoside Triphosphate Pyrophosphohydrolase"/>
    <property type="match status" value="1"/>
</dbReference>
<name>A0A133N6F0_CLOPF</name>
<dbReference type="PATRIC" id="fig|1502.174.peg.1640"/>
<reference evidence="5 6" key="1">
    <citation type="submission" date="2016-01" db="EMBL/GenBank/DDBJ databases">
        <authorList>
            <person name="Oliw E.H."/>
        </authorList>
    </citation>
    <scope>NUCLEOTIDE SEQUENCE [LARGE SCALE GENOMIC DNA]</scope>
    <source>
        <strain evidence="5 6">MJR7757A</strain>
    </source>
</reference>
<evidence type="ECO:0000313" key="6">
    <source>
        <dbReference type="Proteomes" id="UP000070646"/>
    </source>
</evidence>
<dbReference type="Pfam" id="PF00293">
    <property type="entry name" value="NUDIX"/>
    <property type="match status" value="1"/>
</dbReference>
<keyword evidence="2 3" id="KW-0378">Hydrolase</keyword>